<gene>
    <name evidence="3" type="ORF">FRZ00_12955</name>
</gene>
<feature type="compositionally biased region" description="Low complexity" evidence="1">
    <location>
        <begin position="8"/>
        <end position="20"/>
    </location>
</feature>
<reference evidence="3 4" key="1">
    <citation type="journal article" date="2019" name="Microb. Cell Fact.">
        <title>Exploring novel herbicidin analogues by transcriptional regulator overexpression and MS/MS molecular networking.</title>
        <authorList>
            <person name="Shi Y."/>
            <person name="Gu R."/>
            <person name="Li Y."/>
            <person name="Wang X."/>
            <person name="Ren W."/>
            <person name="Li X."/>
            <person name="Wang L."/>
            <person name="Xie Y."/>
            <person name="Hong B."/>
        </authorList>
    </citation>
    <scope>NUCLEOTIDE SEQUENCE [LARGE SCALE GENOMIC DNA]</scope>
    <source>
        <strain evidence="3 4">US-43</strain>
    </source>
</reference>
<dbReference type="RefSeq" id="WP_152263571.1">
    <property type="nucleotide sequence ID" value="NZ_VOKX01000023.1"/>
</dbReference>
<dbReference type="AlphaFoldDB" id="A0A5N5W986"/>
<feature type="transmembrane region" description="Helical" evidence="2">
    <location>
        <begin position="27"/>
        <end position="45"/>
    </location>
</feature>
<keyword evidence="2" id="KW-1133">Transmembrane helix</keyword>
<evidence type="ECO:0000256" key="1">
    <source>
        <dbReference type="SAM" id="MobiDB-lite"/>
    </source>
</evidence>
<evidence type="ECO:0000256" key="2">
    <source>
        <dbReference type="SAM" id="Phobius"/>
    </source>
</evidence>
<keyword evidence="2" id="KW-0812">Transmembrane</keyword>
<proteinExistence type="predicted"/>
<sequence>MASKHKSSTSGPSRAGSAGSRLREVATTGRVVLLVVAVLALVFVFENTRHVTIRIIGPEVSAPLWLALAAMLVIGWLLGRFVTVRRR</sequence>
<organism evidence="3 4">
    <name type="scientific">Streptomyces mobaraensis</name>
    <name type="common">Streptoverticillium mobaraense</name>
    <dbReference type="NCBI Taxonomy" id="35621"/>
    <lineage>
        <taxon>Bacteria</taxon>
        <taxon>Bacillati</taxon>
        <taxon>Actinomycetota</taxon>
        <taxon>Actinomycetes</taxon>
        <taxon>Kitasatosporales</taxon>
        <taxon>Streptomycetaceae</taxon>
        <taxon>Streptomyces</taxon>
    </lineage>
</organism>
<protein>
    <submittedName>
        <fullName evidence="3">DUF1049 domain-containing protein</fullName>
    </submittedName>
</protein>
<evidence type="ECO:0000313" key="4">
    <source>
        <dbReference type="Proteomes" id="UP000327000"/>
    </source>
</evidence>
<keyword evidence="2" id="KW-0472">Membrane</keyword>
<dbReference type="OrthoDB" id="4334695at2"/>
<feature type="transmembrane region" description="Helical" evidence="2">
    <location>
        <begin position="65"/>
        <end position="83"/>
    </location>
</feature>
<name>A0A5N5W986_STRMB</name>
<evidence type="ECO:0000313" key="3">
    <source>
        <dbReference type="EMBL" id="KAB7846188.1"/>
    </source>
</evidence>
<dbReference type="Proteomes" id="UP000327000">
    <property type="component" value="Unassembled WGS sequence"/>
</dbReference>
<dbReference type="EMBL" id="VOKX01000023">
    <property type="protein sequence ID" value="KAB7846188.1"/>
    <property type="molecule type" value="Genomic_DNA"/>
</dbReference>
<accession>A0A5N5W986</accession>
<comment type="caution">
    <text evidence="3">The sequence shown here is derived from an EMBL/GenBank/DDBJ whole genome shotgun (WGS) entry which is preliminary data.</text>
</comment>
<feature type="region of interest" description="Disordered" evidence="1">
    <location>
        <begin position="1"/>
        <end position="22"/>
    </location>
</feature>
<keyword evidence="4" id="KW-1185">Reference proteome</keyword>